<name>A0A2W4ZHE4_9SPHN</name>
<dbReference type="PANTHER" id="PTHR34978:SF3">
    <property type="entry name" value="SLR0241 PROTEIN"/>
    <property type="match status" value="1"/>
</dbReference>
<evidence type="ECO:0000313" key="4">
    <source>
        <dbReference type="Proteomes" id="UP000248614"/>
    </source>
</evidence>
<protein>
    <submittedName>
        <fullName evidence="3">Peptidase M56</fullName>
    </submittedName>
</protein>
<keyword evidence="1" id="KW-0812">Transmembrane</keyword>
<dbReference type="InterPro" id="IPR052173">
    <property type="entry name" value="Beta-lactam_resp_regulator"/>
</dbReference>
<dbReference type="Pfam" id="PF05569">
    <property type="entry name" value="Peptidase_M56"/>
    <property type="match status" value="1"/>
</dbReference>
<feature type="domain" description="Peptidase M56" evidence="2">
    <location>
        <begin position="8"/>
        <end position="271"/>
    </location>
</feature>
<comment type="caution">
    <text evidence="3">The sequence shown here is derived from an EMBL/GenBank/DDBJ whole genome shotgun (WGS) entry which is preliminary data.</text>
</comment>
<dbReference type="PANTHER" id="PTHR34978">
    <property type="entry name" value="POSSIBLE SENSOR-TRANSDUCER PROTEIN BLAR"/>
    <property type="match status" value="1"/>
</dbReference>
<feature type="transmembrane region" description="Helical" evidence="1">
    <location>
        <begin position="93"/>
        <end position="114"/>
    </location>
</feature>
<keyword evidence="1" id="KW-0472">Membrane</keyword>
<reference evidence="3 4" key="1">
    <citation type="submission" date="2017-08" db="EMBL/GenBank/DDBJ databases">
        <title>Infants hospitalized years apart are colonized by the same room-sourced microbial strains.</title>
        <authorList>
            <person name="Brooks B."/>
            <person name="Olm M.R."/>
            <person name="Firek B.A."/>
            <person name="Baker R."/>
            <person name="Thomas B.C."/>
            <person name="Morowitz M.J."/>
            <person name="Banfield J.F."/>
        </authorList>
    </citation>
    <scope>NUCLEOTIDE SEQUENCE [LARGE SCALE GENOMIC DNA]</scope>
    <source>
        <strain evidence="3">S2_018_000_R3_110</strain>
    </source>
</reference>
<dbReference type="Proteomes" id="UP000248614">
    <property type="component" value="Unassembled WGS sequence"/>
</dbReference>
<evidence type="ECO:0000313" key="3">
    <source>
        <dbReference type="EMBL" id="PZO81086.1"/>
    </source>
</evidence>
<sequence>MIGWAVETIAATTLLMLLVLSLRGPVARRFGPQAAYALWALPALRMILPPIPDAWRPVDLAPIGAATDPGVIMLGVPVAEVPALPQGWGMADVPLAVVALWLAGAVAFVAWHVVRHNRFCARVLASGRATGVAGGHVQMIETRHAAGPLAFGVFRRYVAMPVDFRERYDEREQALALAHELGHHARGDLLANWVALVVLGCHWFNPVAWRAFRAFRADQEMACDAMVLARATPHVRHAYATAIVKSAHGQALSAACHLHGVHELKGRLVMLSKHRAMSPATRRIAGGATLALAVVALGITASGTQAAETLRGTVEDATGVEIASVEAKAAEALAPVAAIVPAQAATLPAIPAEPAAPAPVPRPVAPTTRAMPPLPAIPAMPRSPATSAGSFTTADGESTRMVLQGDGAARKFVVETRDGNGKLLRQTTSAFPEVNITGGNCGPGSEASVTRTEGGKEVTVICSDRLRILAEQGMLQARKAERLAALGAARAEQGRLQAARGQAYARQGMRSALTGLRSARTSIVANQDMPAAARRSALEGIDQSIREIQSEIDSKD</sequence>
<feature type="transmembrane region" description="Helical" evidence="1">
    <location>
        <begin position="284"/>
        <end position="303"/>
    </location>
</feature>
<dbReference type="AlphaFoldDB" id="A0A2W4ZHE4"/>
<gene>
    <name evidence="3" type="ORF">DI632_00470</name>
</gene>
<evidence type="ECO:0000256" key="1">
    <source>
        <dbReference type="SAM" id="Phobius"/>
    </source>
</evidence>
<dbReference type="InterPro" id="IPR008756">
    <property type="entry name" value="Peptidase_M56"/>
</dbReference>
<proteinExistence type="predicted"/>
<keyword evidence="1" id="KW-1133">Transmembrane helix</keyword>
<organism evidence="3 4">
    <name type="scientific">Sphingomonas hengshuiensis</name>
    <dbReference type="NCBI Taxonomy" id="1609977"/>
    <lineage>
        <taxon>Bacteria</taxon>
        <taxon>Pseudomonadati</taxon>
        <taxon>Pseudomonadota</taxon>
        <taxon>Alphaproteobacteria</taxon>
        <taxon>Sphingomonadales</taxon>
        <taxon>Sphingomonadaceae</taxon>
        <taxon>Sphingomonas</taxon>
    </lineage>
</organism>
<dbReference type="EMBL" id="QFNF01000001">
    <property type="protein sequence ID" value="PZO81086.1"/>
    <property type="molecule type" value="Genomic_DNA"/>
</dbReference>
<dbReference type="CDD" id="cd07341">
    <property type="entry name" value="M56_BlaR1_MecR1_like"/>
    <property type="match status" value="1"/>
</dbReference>
<evidence type="ECO:0000259" key="2">
    <source>
        <dbReference type="Pfam" id="PF05569"/>
    </source>
</evidence>
<accession>A0A2W4ZHE4</accession>